<reference evidence="1" key="1">
    <citation type="submission" date="2018-07" db="EMBL/GenBank/DDBJ databases">
        <authorList>
            <person name="Quirk P.G."/>
            <person name="Krulwich T.A."/>
        </authorList>
    </citation>
    <scope>NUCLEOTIDE SEQUENCE</scope>
</reference>
<dbReference type="InterPro" id="IPR003423">
    <property type="entry name" value="OMP_efflux"/>
</dbReference>
<evidence type="ECO:0000313" key="1">
    <source>
        <dbReference type="EMBL" id="SUS03295.1"/>
    </source>
</evidence>
<organism evidence="1">
    <name type="scientific">metagenome</name>
    <dbReference type="NCBI Taxonomy" id="256318"/>
    <lineage>
        <taxon>unclassified sequences</taxon>
        <taxon>metagenomes</taxon>
    </lineage>
</organism>
<dbReference type="GO" id="GO:0015562">
    <property type="term" value="F:efflux transmembrane transporter activity"/>
    <property type="evidence" value="ECO:0007669"/>
    <property type="project" value="InterPro"/>
</dbReference>
<dbReference type="Pfam" id="PF02321">
    <property type="entry name" value="OEP"/>
    <property type="match status" value="2"/>
</dbReference>
<sequence>MSSKFRVCGRVALISALTAIAPIGVSWAQVAPQPLTLAEALSKARTTSPNVGIANAQVEAARARQRQAGAGINPELSYEVENFSGDGPYRGMDNAETTIGLSQTIELGGKREARSDTAGRQADAVAIRGQIARADLDLAVRERFAELSAAEERLGLAQASLERANRLLSMAQTLVDAGREPPLRVLRAQAAAAEAQAQLNIAMADTAAGQRALSVLWGGGNETIDPIGPWEFQDPGEKGLASADQTLDYRLAKAEHDTAEAALRLEKANSWIDVTVDAGFRRFEATGEQAFVAGVRVPIPIQNMNGGAIAAARADDRAAELQLTITLADVTRKLNDARSAFEAADARATALESAAVRQAEEALNLAQVGYEAGRFQLIDVLDAEEAFASIRNAVIEAKLARARAAAAMIRANAR</sequence>
<protein>
    <submittedName>
        <fullName evidence="1">Outer membrane protein</fullName>
    </submittedName>
</protein>
<dbReference type="EMBL" id="UIDG01000001">
    <property type="protein sequence ID" value="SUS03295.1"/>
    <property type="molecule type" value="Genomic_DNA"/>
</dbReference>
<proteinExistence type="predicted"/>
<gene>
    <name evidence="1" type="ORF">DF3PB_10048</name>
</gene>
<accession>A0A380T7D7</accession>
<dbReference type="SUPFAM" id="SSF56954">
    <property type="entry name" value="Outer membrane efflux proteins (OEP)"/>
    <property type="match status" value="1"/>
</dbReference>
<dbReference type="Gene3D" id="1.20.1600.10">
    <property type="entry name" value="Outer membrane efflux proteins (OEP)"/>
    <property type="match status" value="1"/>
</dbReference>
<dbReference type="PANTHER" id="PTHR30203:SF24">
    <property type="entry name" value="BLR4935 PROTEIN"/>
    <property type="match status" value="1"/>
</dbReference>
<dbReference type="PANTHER" id="PTHR30203">
    <property type="entry name" value="OUTER MEMBRANE CATION EFFLUX PROTEIN"/>
    <property type="match status" value="1"/>
</dbReference>
<dbReference type="AlphaFoldDB" id="A0A380T7D7"/>
<name>A0A380T7D7_9ZZZZ</name>
<dbReference type="InterPro" id="IPR010131">
    <property type="entry name" value="MdtP/NodT-like"/>
</dbReference>